<comment type="caution">
    <text evidence="1">The sequence shown here is derived from an EMBL/GenBank/DDBJ whole genome shotgun (WGS) entry which is preliminary data.</text>
</comment>
<keyword evidence="2" id="KW-1185">Reference proteome</keyword>
<organism evidence="1 2">
    <name type="scientific">Melia azedarach</name>
    <name type="common">Chinaberry tree</name>
    <dbReference type="NCBI Taxonomy" id="155640"/>
    <lineage>
        <taxon>Eukaryota</taxon>
        <taxon>Viridiplantae</taxon>
        <taxon>Streptophyta</taxon>
        <taxon>Embryophyta</taxon>
        <taxon>Tracheophyta</taxon>
        <taxon>Spermatophyta</taxon>
        <taxon>Magnoliopsida</taxon>
        <taxon>eudicotyledons</taxon>
        <taxon>Gunneridae</taxon>
        <taxon>Pentapetalae</taxon>
        <taxon>rosids</taxon>
        <taxon>malvids</taxon>
        <taxon>Sapindales</taxon>
        <taxon>Meliaceae</taxon>
        <taxon>Melia</taxon>
    </lineage>
</organism>
<dbReference type="Proteomes" id="UP001164539">
    <property type="component" value="Chromosome 1"/>
</dbReference>
<name>A0ACC1YWA3_MELAZ</name>
<protein>
    <submittedName>
        <fullName evidence="1">Cotton fiber protein</fullName>
    </submittedName>
</protein>
<sequence>MEQKSNTAITNEKNKMTMNLTPGSPKTPKKKRGAMHLIRVALYMLRKSGKSKTSMQIDVASKGPWKEVLGSMRPLHLQGSESPPPPSKCMSVPEALPTTEQFEEAFSPPMSPPAANSMASSSSVDGMSQYASALNLQELDTSEESTGEYNDNGGDEMIDVKAEEFINQFYEDMRIQNLQYMKRSGKRMH</sequence>
<dbReference type="EMBL" id="CM051394">
    <property type="protein sequence ID" value="KAJ4727766.1"/>
    <property type="molecule type" value="Genomic_DNA"/>
</dbReference>
<accession>A0ACC1YWA3</accession>
<reference evidence="1 2" key="1">
    <citation type="journal article" date="2023" name="Science">
        <title>Complex scaffold remodeling in plant triterpene biosynthesis.</title>
        <authorList>
            <person name="De La Pena R."/>
            <person name="Hodgson H."/>
            <person name="Liu J.C."/>
            <person name="Stephenson M.J."/>
            <person name="Martin A.C."/>
            <person name="Owen C."/>
            <person name="Harkess A."/>
            <person name="Leebens-Mack J."/>
            <person name="Jimenez L.E."/>
            <person name="Osbourn A."/>
            <person name="Sattely E.S."/>
        </authorList>
    </citation>
    <scope>NUCLEOTIDE SEQUENCE [LARGE SCALE GENOMIC DNA]</scope>
    <source>
        <strain evidence="2">cv. JPN11</strain>
        <tissue evidence="1">Leaf</tissue>
    </source>
</reference>
<proteinExistence type="predicted"/>
<gene>
    <name evidence="1" type="ORF">OWV82_000811</name>
</gene>
<evidence type="ECO:0000313" key="2">
    <source>
        <dbReference type="Proteomes" id="UP001164539"/>
    </source>
</evidence>
<evidence type="ECO:0000313" key="1">
    <source>
        <dbReference type="EMBL" id="KAJ4727766.1"/>
    </source>
</evidence>